<reference evidence="2" key="1">
    <citation type="submission" date="2023-03" db="EMBL/GenBank/DDBJ databases">
        <title>Selenobaculum gbiensis gen. nov. sp. nov., a new bacterium isolated from the gut microbiota of IBD patient.</title>
        <authorList>
            <person name="Yeo S."/>
            <person name="Park H."/>
            <person name="Huh C.S."/>
        </authorList>
    </citation>
    <scope>NUCLEOTIDE SEQUENCE</scope>
    <source>
        <strain evidence="2">ICN-92133</strain>
    </source>
</reference>
<keyword evidence="2" id="KW-0282">Flagellum</keyword>
<gene>
    <name evidence="2" type="primary">flgN</name>
    <name evidence="2" type="ORF">P3F81_11010</name>
</gene>
<dbReference type="Gene3D" id="1.20.58.300">
    <property type="entry name" value="FlgN-like"/>
    <property type="match status" value="1"/>
</dbReference>
<dbReference type="AlphaFoldDB" id="A0A9Y2AHW9"/>
<dbReference type="Proteomes" id="UP001243623">
    <property type="component" value="Chromosome"/>
</dbReference>
<proteinExistence type="predicted"/>
<dbReference type="KEGG" id="sgbi:P3F81_11010"/>
<name>A0A9Y2AHW9_9FIRM</name>
<evidence type="ECO:0000313" key="2">
    <source>
        <dbReference type="EMBL" id="WIW70409.1"/>
    </source>
</evidence>
<accession>A0A9Y2AHW9</accession>
<dbReference type="SUPFAM" id="SSF140566">
    <property type="entry name" value="FlgN-like"/>
    <property type="match status" value="1"/>
</dbReference>
<organism evidence="2 3">
    <name type="scientific">Selenobaculum gibii</name>
    <dbReference type="NCBI Taxonomy" id="3054208"/>
    <lineage>
        <taxon>Bacteria</taxon>
        <taxon>Bacillati</taxon>
        <taxon>Bacillota</taxon>
        <taxon>Negativicutes</taxon>
        <taxon>Selenomonadales</taxon>
        <taxon>Selenomonadaceae</taxon>
        <taxon>Selenobaculum</taxon>
    </lineage>
</organism>
<dbReference type="InterPro" id="IPR007809">
    <property type="entry name" value="FlgN-like"/>
</dbReference>
<evidence type="ECO:0000256" key="1">
    <source>
        <dbReference type="ARBA" id="ARBA00022795"/>
    </source>
</evidence>
<evidence type="ECO:0000313" key="3">
    <source>
        <dbReference type="Proteomes" id="UP001243623"/>
    </source>
</evidence>
<dbReference type="InterPro" id="IPR036679">
    <property type="entry name" value="FlgN-like_sf"/>
</dbReference>
<keyword evidence="2" id="KW-0969">Cilium</keyword>
<dbReference type="EMBL" id="CP120678">
    <property type="protein sequence ID" value="WIW70409.1"/>
    <property type="molecule type" value="Genomic_DNA"/>
</dbReference>
<protein>
    <submittedName>
        <fullName evidence="2">Flagellar export chaperone FlgN</fullName>
    </submittedName>
</protein>
<keyword evidence="3" id="KW-1185">Reference proteome</keyword>
<keyword evidence="2" id="KW-0966">Cell projection</keyword>
<dbReference type="GO" id="GO:0044780">
    <property type="term" value="P:bacterial-type flagellum assembly"/>
    <property type="evidence" value="ECO:0007669"/>
    <property type="project" value="InterPro"/>
</dbReference>
<dbReference type="RefSeq" id="WP_147670187.1">
    <property type="nucleotide sequence ID" value="NZ_CP120678.1"/>
</dbReference>
<sequence>MWQQIKDDMNLMVLLIQELLAVSDEKDQLFIANDIAGTEVVFKREQELLSKLTSVENRYQSIIQNVRKRYGMDETCSFVEAIMLVRPAQMKELIDLSNAIVRFSEKLKQRNERSRKVMNKAKSFIDFNINVLAQTVASDTYAPQGQEGTAVRKRAMFDQTI</sequence>
<keyword evidence="1" id="KW-1005">Bacterial flagellum biogenesis</keyword>
<dbReference type="Pfam" id="PF05130">
    <property type="entry name" value="FlgN"/>
    <property type="match status" value="1"/>
</dbReference>